<keyword evidence="5 8" id="KW-1133">Transmembrane helix</keyword>
<dbReference type="InterPro" id="IPR018480">
    <property type="entry name" value="PNAcMuramoyl-5peptid_Trfase_CS"/>
</dbReference>
<protein>
    <submittedName>
        <fullName evidence="9">Undecaprenyl/decaprenyl-phosphate alpha-N-acetylglucosaminyl 1-phosphate transferase</fullName>
    </submittedName>
</protein>
<evidence type="ECO:0000256" key="1">
    <source>
        <dbReference type="ARBA" id="ARBA00004651"/>
    </source>
</evidence>
<comment type="cofactor">
    <cofactor evidence="7">
        <name>Mg(2+)</name>
        <dbReference type="ChEBI" id="CHEBI:18420"/>
    </cofactor>
</comment>
<dbReference type="GO" id="GO:0046872">
    <property type="term" value="F:metal ion binding"/>
    <property type="evidence" value="ECO:0007669"/>
    <property type="project" value="UniProtKB-KW"/>
</dbReference>
<keyword evidence="10" id="KW-1185">Reference proteome</keyword>
<keyword evidence="2" id="KW-1003">Cell membrane</keyword>
<comment type="subcellular location">
    <subcellularLocation>
        <location evidence="1">Cell membrane</location>
        <topology evidence="1">Multi-pass membrane protein</topology>
    </subcellularLocation>
</comment>
<feature type="transmembrane region" description="Helical" evidence="8">
    <location>
        <begin position="91"/>
        <end position="112"/>
    </location>
</feature>
<evidence type="ECO:0000256" key="6">
    <source>
        <dbReference type="ARBA" id="ARBA00023136"/>
    </source>
</evidence>
<dbReference type="PANTHER" id="PTHR22926">
    <property type="entry name" value="PHOSPHO-N-ACETYLMURAMOYL-PENTAPEPTIDE-TRANSFERASE"/>
    <property type="match status" value="1"/>
</dbReference>
<evidence type="ECO:0000256" key="3">
    <source>
        <dbReference type="ARBA" id="ARBA00022679"/>
    </source>
</evidence>
<sequence>MSLTIQTYLADMPAGFWFFASFCISFLVAAIAYPAIIYVAYRKDIMAVPSSRSAHTKKVPNLGGVGIFMGVFFVLAMIGGCLGLSDLMFLMAGLIILFFLGVKDDLVILTAGKKFGSQILVSLMIIVLMDIRIHSFGGVFGLHDLSYLPSVSFTVFVFVLLINAYNLIDGIDGLAGSVGLLSSLTFGVFFVSIGLMEPALVSFALVGALVPFLYYNFSGKKKMFMGDTGTMIVGFLLAYLCVAFIGINQNLTVPETLGNSAILGIAFVFYPLMDTLRVFVVRAFQGKSPFTADKNHIHHRLLNLGLNHTQSTIFIVLCSMVLGVLAFYTQELNINLQAILVIACGMLLFLFPYCFERREGKVYFLKHYRSRIFDISN</sequence>
<keyword evidence="7" id="KW-0460">Magnesium</keyword>
<organism evidence="9 10">
    <name type="scientific">Cerina litoralis</name>
    <dbReference type="NCBI Taxonomy" id="2874477"/>
    <lineage>
        <taxon>Bacteria</taxon>
        <taxon>Pseudomonadati</taxon>
        <taxon>Bacteroidota</taxon>
        <taxon>Flavobacteriia</taxon>
        <taxon>Flavobacteriales</taxon>
        <taxon>Flavobacteriaceae</taxon>
        <taxon>Cerina</taxon>
    </lineage>
</organism>
<dbReference type="PANTHER" id="PTHR22926:SF3">
    <property type="entry name" value="UNDECAPRENYL-PHOSPHATE ALPHA-N-ACETYLGLUCOSAMINYL 1-PHOSPHATE TRANSFERASE"/>
    <property type="match status" value="1"/>
</dbReference>
<keyword evidence="3 9" id="KW-0808">Transferase</keyword>
<feature type="transmembrane region" description="Helical" evidence="8">
    <location>
        <begin position="334"/>
        <end position="355"/>
    </location>
</feature>
<dbReference type="RefSeq" id="WP_317902151.1">
    <property type="nucleotide sequence ID" value="NZ_JAIRBC010000012.1"/>
</dbReference>
<feature type="transmembrane region" description="Helical" evidence="8">
    <location>
        <begin position="229"/>
        <end position="248"/>
    </location>
</feature>
<dbReference type="GO" id="GO:0044038">
    <property type="term" value="P:cell wall macromolecule biosynthetic process"/>
    <property type="evidence" value="ECO:0007669"/>
    <property type="project" value="TreeGrafter"/>
</dbReference>
<dbReference type="EMBL" id="JAIRBC010000012">
    <property type="protein sequence ID" value="MCG2461003.1"/>
    <property type="molecule type" value="Genomic_DNA"/>
</dbReference>
<feature type="transmembrane region" description="Helical" evidence="8">
    <location>
        <begin position="199"/>
        <end position="217"/>
    </location>
</feature>
<feature type="transmembrane region" description="Helical" evidence="8">
    <location>
        <begin position="16"/>
        <end position="41"/>
    </location>
</feature>
<keyword evidence="6 8" id="KW-0472">Membrane</keyword>
<name>A0AAE3EU38_9FLAO</name>
<evidence type="ECO:0000313" key="10">
    <source>
        <dbReference type="Proteomes" id="UP001200642"/>
    </source>
</evidence>
<dbReference type="GO" id="GO:0009103">
    <property type="term" value="P:lipopolysaccharide biosynthetic process"/>
    <property type="evidence" value="ECO:0007669"/>
    <property type="project" value="TreeGrafter"/>
</dbReference>
<accession>A0AAE3EU38</accession>
<dbReference type="GO" id="GO:0071555">
    <property type="term" value="P:cell wall organization"/>
    <property type="evidence" value="ECO:0007669"/>
    <property type="project" value="TreeGrafter"/>
</dbReference>
<feature type="transmembrane region" description="Helical" evidence="8">
    <location>
        <begin position="260"/>
        <end position="280"/>
    </location>
</feature>
<dbReference type="Pfam" id="PF00953">
    <property type="entry name" value="Glycos_transf_4"/>
    <property type="match status" value="1"/>
</dbReference>
<feature type="transmembrane region" description="Helical" evidence="8">
    <location>
        <begin position="174"/>
        <end position="193"/>
    </location>
</feature>
<reference evidence="9" key="1">
    <citation type="submission" date="2023-02" db="EMBL/GenBank/DDBJ databases">
        <title>Genome of Flavobacteriaceae gen. nov. sp. strain F89.</title>
        <authorList>
            <person name="Wang Y."/>
        </authorList>
    </citation>
    <scope>NUCLEOTIDE SEQUENCE</scope>
    <source>
        <strain evidence="9">F89</strain>
    </source>
</reference>
<feature type="transmembrane region" description="Helical" evidence="8">
    <location>
        <begin position="147"/>
        <end position="167"/>
    </location>
</feature>
<dbReference type="GO" id="GO:0016780">
    <property type="term" value="F:phosphotransferase activity, for other substituted phosphate groups"/>
    <property type="evidence" value="ECO:0007669"/>
    <property type="project" value="InterPro"/>
</dbReference>
<evidence type="ECO:0000313" key="9">
    <source>
        <dbReference type="EMBL" id="MCG2461003.1"/>
    </source>
</evidence>
<dbReference type="AlphaFoldDB" id="A0AAE3EU38"/>
<evidence type="ECO:0000256" key="5">
    <source>
        <dbReference type="ARBA" id="ARBA00022989"/>
    </source>
</evidence>
<dbReference type="CDD" id="cd06853">
    <property type="entry name" value="GT_WecA_like"/>
    <property type="match status" value="1"/>
</dbReference>
<dbReference type="GO" id="GO:0005886">
    <property type="term" value="C:plasma membrane"/>
    <property type="evidence" value="ECO:0007669"/>
    <property type="project" value="UniProtKB-SubCell"/>
</dbReference>
<proteinExistence type="predicted"/>
<dbReference type="Proteomes" id="UP001200642">
    <property type="component" value="Unassembled WGS sequence"/>
</dbReference>
<feature type="transmembrane region" description="Helical" evidence="8">
    <location>
        <begin position="301"/>
        <end position="328"/>
    </location>
</feature>
<feature type="binding site" evidence="7">
    <location>
        <position position="166"/>
    </location>
    <ligand>
        <name>Mg(2+)</name>
        <dbReference type="ChEBI" id="CHEBI:18420"/>
    </ligand>
</feature>
<feature type="transmembrane region" description="Helical" evidence="8">
    <location>
        <begin position="62"/>
        <end position="85"/>
    </location>
</feature>
<gene>
    <name evidence="9" type="ORF">K8352_09610</name>
</gene>
<keyword evidence="7" id="KW-0479">Metal-binding</keyword>
<feature type="binding site" evidence="7">
    <location>
        <position position="227"/>
    </location>
    <ligand>
        <name>Mg(2+)</name>
        <dbReference type="ChEBI" id="CHEBI:18420"/>
    </ligand>
</feature>
<comment type="caution">
    <text evidence="9">The sequence shown here is derived from an EMBL/GenBank/DDBJ whole genome shotgun (WGS) entry which is preliminary data.</text>
</comment>
<evidence type="ECO:0000256" key="8">
    <source>
        <dbReference type="SAM" id="Phobius"/>
    </source>
</evidence>
<evidence type="ECO:0000256" key="4">
    <source>
        <dbReference type="ARBA" id="ARBA00022692"/>
    </source>
</evidence>
<feature type="transmembrane region" description="Helical" evidence="8">
    <location>
        <begin position="119"/>
        <end position="141"/>
    </location>
</feature>
<dbReference type="InterPro" id="IPR000715">
    <property type="entry name" value="Glycosyl_transferase_4"/>
</dbReference>
<evidence type="ECO:0000256" key="2">
    <source>
        <dbReference type="ARBA" id="ARBA00022475"/>
    </source>
</evidence>
<evidence type="ECO:0000256" key="7">
    <source>
        <dbReference type="PIRSR" id="PIRSR600715-1"/>
    </source>
</evidence>
<keyword evidence="4 8" id="KW-0812">Transmembrane</keyword>
<dbReference type="PROSITE" id="PS01348">
    <property type="entry name" value="MRAY_2"/>
    <property type="match status" value="1"/>
</dbReference>